<dbReference type="Pfam" id="PF01385">
    <property type="entry name" value="OrfB_IS605"/>
    <property type="match status" value="1"/>
</dbReference>
<proteinExistence type="inferred from homology"/>
<accession>A0A3M8PBW1</accession>
<evidence type="ECO:0000259" key="8">
    <source>
        <dbReference type="Pfam" id="PF01385"/>
    </source>
</evidence>
<comment type="caution">
    <text evidence="11">The sequence shown here is derived from an EMBL/GenBank/DDBJ whole genome shotgun (WGS) entry which is preliminary data.</text>
</comment>
<dbReference type="InterPro" id="IPR021027">
    <property type="entry name" value="Transposase_put_HTH"/>
</dbReference>
<evidence type="ECO:0000256" key="4">
    <source>
        <dbReference type="ARBA" id="ARBA00022723"/>
    </source>
</evidence>
<feature type="domain" description="Probable transposase IS891/IS1136/IS1341" evidence="8">
    <location>
        <begin position="166"/>
        <end position="280"/>
    </location>
</feature>
<evidence type="ECO:0000313" key="12">
    <source>
        <dbReference type="Proteomes" id="UP000275473"/>
    </source>
</evidence>
<keyword evidence="6" id="KW-0238">DNA-binding</keyword>
<keyword evidence="7" id="KW-0233">DNA recombination</keyword>
<dbReference type="Pfam" id="PF07282">
    <property type="entry name" value="Cas12f1-like_TNB"/>
    <property type="match status" value="1"/>
</dbReference>
<dbReference type="PANTHER" id="PTHR30405">
    <property type="entry name" value="TRANSPOSASE"/>
    <property type="match status" value="1"/>
</dbReference>
<keyword evidence="5" id="KW-0862">Zinc</keyword>
<comment type="similarity">
    <text evidence="2">In the N-terminal section; belongs to the transposase 2 family.</text>
</comment>
<keyword evidence="4" id="KW-0479">Metal-binding</keyword>
<evidence type="ECO:0000256" key="7">
    <source>
        <dbReference type="ARBA" id="ARBA00023172"/>
    </source>
</evidence>
<dbReference type="InterPro" id="IPR001959">
    <property type="entry name" value="Transposase"/>
</dbReference>
<dbReference type="OrthoDB" id="56768at2"/>
<dbReference type="RefSeq" id="WP_123163955.1">
    <property type="nucleotide sequence ID" value="NZ_RIAX01000001.1"/>
</dbReference>
<keyword evidence="3" id="KW-0815">Transposition</keyword>
<dbReference type="Pfam" id="PF12323">
    <property type="entry name" value="HTH_OrfB_IS605"/>
    <property type="match status" value="1"/>
</dbReference>
<dbReference type="InterPro" id="IPR010095">
    <property type="entry name" value="Cas12f1-like_TNB"/>
</dbReference>
<evidence type="ECO:0000256" key="2">
    <source>
        <dbReference type="ARBA" id="ARBA00011044"/>
    </source>
</evidence>
<dbReference type="GO" id="GO:0032196">
    <property type="term" value="P:transposition"/>
    <property type="evidence" value="ECO:0007669"/>
    <property type="project" value="UniProtKB-KW"/>
</dbReference>
<sequence>MANRAYKFRLYPTNEQEQLLLKTFGCVRFVYNKMLAERKETYEKFKDNKELLKQQKFPTPAKYKTEFEWLKEVDSLALANAQLNLQKAYTNFFAGRAKFPKFKSRKAKQTFTTNRVNGNIQLSDRHIKLPKLGLVKLNQHREVPSHHTIKSCTVSRSATGKYHISILTEYNCEPVPKEIKEMVGLDFAMNGLYVESEQGEKANYPRFYRQTQQKLAKEQNVLSRKTKGSARYEKQRIKVAKLHEKTANQRKDFLHKKSFQLAQKYDAVVIEDLDMKGMSQALNYGKSVADNGWGMFSAFLHYKLGEQGKKLVKINKWFPSTKTCSSCGQRRDMPLSERTFSCVCGFVSDRDWNAAINIKNEGRLLLGLS</sequence>
<feature type="domain" description="Cas12f1-like TNB" evidence="9">
    <location>
        <begin position="293"/>
        <end position="358"/>
    </location>
</feature>
<evidence type="ECO:0000259" key="9">
    <source>
        <dbReference type="Pfam" id="PF07282"/>
    </source>
</evidence>
<dbReference type="GO" id="GO:0003677">
    <property type="term" value="F:DNA binding"/>
    <property type="evidence" value="ECO:0007669"/>
    <property type="project" value="UniProtKB-KW"/>
</dbReference>
<dbReference type="EMBL" id="RIAX01000001">
    <property type="protein sequence ID" value="RNF41208.1"/>
    <property type="molecule type" value="Genomic_DNA"/>
</dbReference>
<gene>
    <name evidence="11" type="ORF">EEX84_02350</name>
</gene>
<evidence type="ECO:0000256" key="6">
    <source>
        <dbReference type="ARBA" id="ARBA00023125"/>
    </source>
</evidence>
<dbReference type="InterPro" id="IPR051399">
    <property type="entry name" value="RNA-guided_DNA_endo/Transpos"/>
</dbReference>
<dbReference type="Proteomes" id="UP000275473">
    <property type="component" value="Unassembled WGS sequence"/>
</dbReference>
<dbReference type="NCBIfam" id="NF040570">
    <property type="entry name" value="guided_TnpB"/>
    <property type="match status" value="1"/>
</dbReference>
<evidence type="ECO:0000313" key="11">
    <source>
        <dbReference type="EMBL" id="RNF41208.1"/>
    </source>
</evidence>
<evidence type="ECO:0000256" key="5">
    <source>
        <dbReference type="ARBA" id="ARBA00022833"/>
    </source>
</evidence>
<evidence type="ECO:0000256" key="3">
    <source>
        <dbReference type="ARBA" id="ARBA00022578"/>
    </source>
</evidence>
<evidence type="ECO:0000259" key="10">
    <source>
        <dbReference type="Pfam" id="PF12323"/>
    </source>
</evidence>
<dbReference type="AlphaFoldDB" id="A0A3M8PBW1"/>
<reference evidence="11 12" key="1">
    <citation type="journal article" date="2018" name="Int. J. Syst. Evol. Microbiol.">
        <title>Planococcus salinus sp. nov., a moderately halophilic bacterium isolated from a saline-alkali soil.</title>
        <authorList>
            <person name="Gan L."/>
        </authorList>
    </citation>
    <scope>NUCLEOTIDE SEQUENCE [LARGE SCALE GENOMIC DNA]</scope>
    <source>
        <strain evidence="11 12">LCB217</strain>
    </source>
</reference>
<evidence type="ECO:0000256" key="1">
    <source>
        <dbReference type="ARBA" id="ARBA00008761"/>
    </source>
</evidence>
<keyword evidence="12" id="KW-1185">Reference proteome</keyword>
<feature type="domain" description="Transposase putative helix-turn-helix" evidence="10">
    <location>
        <begin position="1"/>
        <end position="45"/>
    </location>
</feature>
<name>A0A3M8PBW1_9BACL</name>
<protein>
    <submittedName>
        <fullName evidence="11">Transposase</fullName>
    </submittedName>
</protein>
<organism evidence="11 12">
    <name type="scientific">Planococcus salinus</name>
    <dbReference type="NCBI Taxonomy" id="1848460"/>
    <lineage>
        <taxon>Bacteria</taxon>
        <taxon>Bacillati</taxon>
        <taxon>Bacillota</taxon>
        <taxon>Bacilli</taxon>
        <taxon>Bacillales</taxon>
        <taxon>Caryophanaceae</taxon>
        <taxon>Planococcus</taxon>
    </lineage>
</organism>
<dbReference type="GO" id="GO:0046872">
    <property type="term" value="F:metal ion binding"/>
    <property type="evidence" value="ECO:0007669"/>
    <property type="project" value="UniProtKB-KW"/>
</dbReference>
<dbReference type="GO" id="GO:0006310">
    <property type="term" value="P:DNA recombination"/>
    <property type="evidence" value="ECO:0007669"/>
    <property type="project" value="UniProtKB-KW"/>
</dbReference>
<comment type="similarity">
    <text evidence="1">In the C-terminal section; belongs to the transposase 35 family.</text>
</comment>
<dbReference type="PANTHER" id="PTHR30405:SF25">
    <property type="entry name" value="RNA-GUIDED DNA ENDONUCLEASE INSQ-RELATED"/>
    <property type="match status" value="1"/>
</dbReference>